<reference evidence="20" key="2">
    <citation type="submission" date="2025-08" db="UniProtKB">
        <authorList>
            <consortium name="Ensembl"/>
        </authorList>
    </citation>
    <scope>IDENTIFICATION</scope>
</reference>
<dbReference type="GO" id="GO:0070278">
    <property type="term" value="P:extracellular matrix constituent secretion"/>
    <property type="evidence" value="ECO:0007669"/>
    <property type="project" value="Ensembl"/>
</dbReference>
<evidence type="ECO:0000256" key="10">
    <source>
        <dbReference type="ARBA" id="ARBA00023010"/>
    </source>
</evidence>
<dbReference type="Proteomes" id="UP000694395">
    <property type="component" value="Chromosome 7"/>
</dbReference>
<evidence type="ECO:0000256" key="18">
    <source>
        <dbReference type="ARBA" id="ARBA00081491"/>
    </source>
</evidence>
<feature type="repeat" description="WD" evidence="19">
    <location>
        <begin position="193"/>
        <end position="228"/>
    </location>
</feature>
<comment type="function">
    <text evidence="14">As a component of the GATOR2 complex, functions as an activator of the amino acid-sensing branch of the mTORC1 signaling pathway. The GATOR2 complex indirectly activates mTORC1 through the inhibition of the GATOR1 subcomplex. GATOR2 probably acts as an E3 ubiquitin-protein ligase toward GATOR1. In the presence of abundant amino acids, the GATOR2 complex mediates ubiquitination of the NPRL2 core component of the GATOR1 complex, leading to GATOR1 inactivation. In the absence of amino acids, GATOR2 is inhibited, activating the GATOR1 complex. Within the GATOR2 complex, SEC13 and SEH1L are required to stabilize the complex.</text>
</comment>
<keyword evidence="8" id="KW-0509">mRNA transport</keyword>
<dbReference type="GO" id="GO:0051216">
    <property type="term" value="P:cartilage development"/>
    <property type="evidence" value="ECO:0007669"/>
    <property type="project" value="Ensembl"/>
</dbReference>
<dbReference type="SUPFAM" id="SSF50978">
    <property type="entry name" value="WD40 repeat-like"/>
    <property type="match status" value="1"/>
</dbReference>
<evidence type="ECO:0000256" key="5">
    <source>
        <dbReference type="ARBA" id="ARBA00022448"/>
    </source>
</evidence>
<evidence type="ECO:0000256" key="1">
    <source>
        <dbReference type="ARBA" id="ARBA00004567"/>
    </source>
</evidence>
<reference evidence="20" key="1">
    <citation type="submission" date="2020-07" db="EMBL/GenBank/DDBJ databases">
        <title>A long reads based de novo assembly of the rainbow trout Arlee double haploid line genome.</title>
        <authorList>
            <person name="Gao G."/>
            <person name="Palti Y."/>
        </authorList>
    </citation>
    <scope>NUCLEOTIDE SEQUENCE [LARGE SCALE GENOMIC DNA]</scope>
</reference>
<dbReference type="GO" id="GO:0010842">
    <property type="term" value="P:retina layer formation"/>
    <property type="evidence" value="ECO:0007669"/>
    <property type="project" value="Ensembl"/>
</dbReference>
<dbReference type="GO" id="GO:0006606">
    <property type="term" value="P:protein import into nucleus"/>
    <property type="evidence" value="ECO:0007669"/>
    <property type="project" value="TreeGrafter"/>
</dbReference>
<dbReference type="AlphaFoldDB" id="A0A8C7W5W9"/>
<dbReference type="PANTHER" id="PTHR11024">
    <property type="entry name" value="NUCLEAR PORE COMPLEX PROTEIN SEC13 / SEH1 FAMILY MEMBER"/>
    <property type="match status" value="1"/>
</dbReference>
<dbReference type="GO" id="GO:0001889">
    <property type="term" value="P:liver development"/>
    <property type="evidence" value="ECO:0007669"/>
    <property type="project" value="Ensembl"/>
</dbReference>
<dbReference type="GO" id="GO:0032008">
    <property type="term" value="P:positive regulation of TOR signaling"/>
    <property type="evidence" value="ECO:0007669"/>
    <property type="project" value="TreeGrafter"/>
</dbReference>
<dbReference type="GO" id="GO:0051028">
    <property type="term" value="P:mRNA transport"/>
    <property type="evidence" value="ECO:0007669"/>
    <property type="project" value="UniProtKB-KW"/>
</dbReference>
<keyword evidence="13" id="KW-0539">Nucleus</keyword>
<evidence type="ECO:0000256" key="12">
    <source>
        <dbReference type="ARBA" id="ARBA00023228"/>
    </source>
</evidence>
<dbReference type="GO" id="GO:0005198">
    <property type="term" value="F:structural molecule activity"/>
    <property type="evidence" value="ECO:0007669"/>
    <property type="project" value="InterPro"/>
</dbReference>
<evidence type="ECO:0000256" key="15">
    <source>
        <dbReference type="ARBA" id="ARBA00055194"/>
    </source>
</evidence>
<evidence type="ECO:0000313" key="20">
    <source>
        <dbReference type="Ensembl" id="ENSOMYP00000076244.2"/>
    </source>
</evidence>
<dbReference type="GO" id="GO:0007029">
    <property type="term" value="P:endoplasmic reticulum organization"/>
    <property type="evidence" value="ECO:0007669"/>
    <property type="project" value="Ensembl"/>
</dbReference>
<dbReference type="GO" id="GO:0070971">
    <property type="term" value="C:endoplasmic reticulum exit site"/>
    <property type="evidence" value="ECO:0007669"/>
    <property type="project" value="Ensembl"/>
</dbReference>
<dbReference type="GO" id="GO:0055123">
    <property type="term" value="P:digestive system development"/>
    <property type="evidence" value="ECO:0007669"/>
    <property type="project" value="Ensembl"/>
</dbReference>
<dbReference type="GO" id="GO:0042462">
    <property type="term" value="P:eye photoreceptor cell development"/>
    <property type="evidence" value="ECO:0007669"/>
    <property type="project" value="Ensembl"/>
</dbReference>
<dbReference type="GO" id="GO:0090114">
    <property type="term" value="P:COPII-coated vesicle budding"/>
    <property type="evidence" value="ECO:0007669"/>
    <property type="project" value="TreeGrafter"/>
</dbReference>
<comment type="subunit">
    <text evidence="16">At the nuclear pore: component of the Y-shaped Nup107-160 subcomplex of the nuclear pore complex (NPC). The Nup107-160 subcomplex includes NUP160, NUP133, NUP107, NUP98, NUP85, NUP43, NUP37, SEH1 and SEC13. At the COPII coat complex: interacts with SEC31A and SEC31B. Interacts with SEC16A. Interacts with SEC16B. Component of the GATOR2 subcomplex, composed of MIOS, SEC13, SEH1L, WDR24 and WDR59. The GATOR2 complex interacts with CASTOR1 and CASTOR2; the interaction is negatively regulated by arginine. The GATOR2 complex interacts with SESN1, SESN2 and SESN3; the interaction is negatively regulated by amino acids.</text>
</comment>
<dbReference type="Ensembl" id="ENSOMYT00000082986.2">
    <property type="protein sequence ID" value="ENSOMYP00000076244.2"/>
    <property type="gene ID" value="ENSOMYG00000035210.2"/>
</dbReference>
<accession>A0A8C7W5W9</accession>
<dbReference type="GeneTree" id="ENSGT00940000153393"/>
<keyword evidence="7" id="KW-0677">Repeat</keyword>
<dbReference type="Gene3D" id="2.130.10.10">
    <property type="entry name" value="YVTN repeat-like/Quinoprotein amine dehydrogenase"/>
    <property type="match status" value="1"/>
</dbReference>
<dbReference type="SMART" id="SM00320">
    <property type="entry name" value="WD40"/>
    <property type="match status" value="5"/>
</dbReference>
<evidence type="ECO:0000256" key="16">
    <source>
        <dbReference type="ARBA" id="ARBA00063070"/>
    </source>
</evidence>
<dbReference type="InterPro" id="IPR015943">
    <property type="entry name" value="WD40/YVTN_repeat-like_dom_sf"/>
</dbReference>
<evidence type="ECO:0000256" key="6">
    <source>
        <dbReference type="ARBA" id="ARBA00022574"/>
    </source>
</evidence>
<reference evidence="20" key="3">
    <citation type="submission" date="2025-09" db="UniProtKB">
        <authorList>
            <consortium name="Ensembl"/>
        </authorList>
    </citation>
    <scope>IDENTIFICATION</scope>
</reference>
<evidence type="ECO:0000256" key="14">
    <source>
        <dbReference type="ARBA" id="ARBA00045501"/>
    </source>
</evidence>
<comment type="similarity">
    <text evidence="3">Belongs to the WD repeat SEC13 family.</text>
</comment>
<dbReference type="InterPro" id="IPR001680">
    <property type="entry name" value="WD40_rpt"/>
</dbReference>
<protein>
    <recommendedName>
        <fullName evidence="4">Protein SEC13 homolog</fullName>
    </recommendedName>
    <alternativeName>
        <fullName evidence="17">GATOR2 complex protein SEC13</fullName>
    </alternativeName>
    <alternativeName>
        <fullName evidence="18">SEC13-like protein 1</fullName>
    </alternativeName>
</protein>
<dbReference type="GO" id="GO:0031080">
    <property type="term" value="C:nuclear pore outer ring"/>
    <property type="evidence" value="ECO:0007669"/>
    <property type="project" value="TreeGrafter"/>
</dbReference>
<evidence type="ECO:0000256" key="13">
    <source>
        <dbReference type="ARBA" id="ARBA00023242"/>
    </source>
</evidence>
<sequence>MIHDAQMDYYGTRLATCSSDRSVKIFDVKNGGQILVADLRGHEGPVWQVAWAHPMYGNILASCSYDRKVIIWKEENGTWDKMYEYTGHDSSVNSVCWGPYDFGLILACGSSDGAISLVTCSGDQQWDIKKISNAHTIGCNAVSWAPSVVPGSLIDQPSGQKPNFIKRFVSGGCDNLVKLWKEEDGQWKEDQKLEAHSDWVRDVGWAPSIGLPTSTIASCSQDGRVFIWTCDDLSGNTWTAKLLHKFNDVVWHVSWSVTGNILAVSGGDNKVSTHTHTRTHIHIHTHYTHTHGQYTHTHAYTLHAHTHTYTHTHIHAYTLHAHTRSVHTYTRTHIHTYIHTYIHAHTHTRTHKVSTHIHTRTHAVSGDSFTRQLNKLDPQQRIIYTT</sequence>
<dbReference type="GO" id="GO:0036372">
    <property type="term" value="P:opsin transport"/>
    <property type="evidence" value="ECO:0007669"/>
    <property type="project" value="Ensembl"/>
</dbReference>
<evidence type="ECO:0000256" key="4">
    <source>
        <dbReference type="ARBA" id="ARBA00019195"/>
    </source>
</evidence>
<evidence type="ECO:0000256" key="3">
    <source>
        <dbReference type="ARBA" id="ARBA00010102"/>
    </source>
</evidence>
<dbReference type="FunFam" id="2.130.10.10:FF:000017">
    <property type="entry name" value="SEC13 homolog (S. cerevisiae)"/>
    <property type="match status" value="1"/>
</dbReference>
<comment type="function">
    <text evidence="15">Functions as a component of the nuclear pore complex (NPC) and the COPII coat. At the endoplasmic reticulum, SEC13 is involved in the biogenesis of COPII-coated vesicles. Required for the exit of adipsin (CFD/ADN), an adipocyte-secreted protein from the endoplasmic reticulum.</text>
</comment>
<evidence type="ECO:0000256" key="19">
    <source>
        <dbReference type="PROSITE-ProRule" id="PRU00221"/>
    </source>
</evidence>
<dbReference type="GO" id="GO:0005765">
    <property type="term" value="C:lysosomal membrane"/>
    <property type="evidence" value="ECO:0007669"/>
    <property type="project" value="UniProtKB-SubCell"/>
</dbReference>
<keyword evidence="11" id="KW-0906">Nuclear pore complex</keyword>
<evidence type="ECO:0000256" key="7">
    <source>
        <dbReference type="ARBA" id="ARBA00022737"/>
    </source>
</evidence>
<keyword evidence="21" id="KW-1185">Reference proteome</keyword>
<dbReference type="PROSITE" id="PS50294">
    <property type="entry name" value="WD_REPEATS_REGION"/>
    <property type="match status" value="1"/>
</dbReference>
<organism evidence="20 21">
    <name type="scientific">Oncorhynchus mykiss</name>
    <name type="common">Rainbow trout</name>
    <name type="synonym">Salmo gairdneri</name>
    <dbReference type="NCBI Taxonomy" id="8022"/>
    <lineage>
        <taxon>Eukaryota</taxon>
        <taxon>Metazoa</taxon>
        <taxon>Chordata</taxon>
        <taxon>Craniata</taxon>
        <taxon>Vertebrata</taxon>
        <taxon>Euteleostomi</taxon>
        <taxon>Actinopterygii</taxon>
        <taxon>Neopterygii</taxon>
        <taxon>Teleostei</taxon>
        <taxon>Protacanthopterygii</taxon>
        <taxon>Salmoniformes</taxon>
        <taxon>Salmonidae</taxon>
        <taxon>Salmoninae</taxon>
        <taxon>Oncorhynchus</taxon>
    </lineage>
</organism>
<keyword evidence="6 19" id="KW-0853">WD repeat</keyword>
<evidence type="ECO:0000313" key="21">
    <source>
        <dbReference type="Proteomes" id="UP000694395"/>
    </source>
</evidence>
<keyword evidence="5" id="KW-0813">Transport</keyword>
<dbReference type="GO" id="GO:0032527">
    <property type="term" value="P:protein exit from endoplasmic reticulum"/>
    <property type="evidence" value="ECO:0007669"/>
    <property type="project" value="TreeGrafter"/>
</dbReference>
<evidence type="ECO:0000256" key="11">
    <source>
        <dbReference type="ARBA" id="ARBA00023132"/>
    </source>
</evidence>
<evidence type="ECO:0000256" key="17">
    <source>
        <dbReference type="ARBA" id="ARBA00079547"/>
    </source>
</evidence>
<keyword evidence="10" id="KW-0811">Translocation</keyword>
<dbReference type="PROSITE" id="PS50082">
    <property type="entry name" value="WD_REPEATS_2"/>
    <property type="match status" value="2"/>
</dbReference>
<dbReference type="InterPro" id="IPR036322">
    <property type="entry name" value="WD40_repeat_dom_sf"/>
</dbReference>
<gene>
    <name evidence="20" type="primary">sec13</name>
</gene>
<evidence type="ECO:0000256" key="8">
    <source>
        <dbReference type="ARBA" id="ARBA00022816"/>
    </source>
</evidence>
<keyword evidence="9" id="KW-0653">Protein transport</keyword>
<name>A0A8C7W5W9_ONCMY</name>
<feature type="repeat" description="WD" evidence="19">
    <location>
        <begin position="39"/>
        <end position="73"/>
    </location>
</feature>
<dbReference type="Pfam" id="PF00400">
    <property type="entry name" value="WD40"/>
    <property type="match status" value="5"/>
</dbReference>
<evidence type="ECO:0000256" key="2">
    <source>
        <dbReference type="ARBA" id="ARBA00004656"/>
    </source>
</evidence>
<keyword evidence="12" id="KW-0458">Lysosome</keyword>
<evidence type="ECO:0000256" key="9">
    <source>
        <dbReference type="ARBA" id="ARBA00022927"/>
    </source>
</evidence>
<dbReference type="PANTHER" id="PTHR11024:SF2">
    <property type="entry name" value="PROTEIN SEC13 HOMOLOG"/>
    <property type="match status" value="1"/>
</dbReference>
<proteinExistence type="inferred from homology"/>
<dbReference type="InterPro" id="IPR037363">
    <property type="entry name" value="Sec13/Seh1_fam"/>
</dbReference>
<comment type="subcellular location">
    <subcellularLocation>
        <location evidence="2">Lysosome membrane</location>
    </subcellularLocation>
    <subcellularLocation>
        <location evidence="1">Nucleus</location>
        <location evidence="1">Nuclear pore complex</location>
    </subcellularLocation>
</comment>
<dbReference type="GO" id="GO:0030127">
    <property type="term" value="C:COPII vesicle coat"/>
    <property type="evidence" value="ECO:0007669"/>
    <property type="project" value="TreeGrafter"/>
</dbReference>